<sequence>MSDPRLSAYMTVPLKDFSRVDANTQFAQDLGPCDHCSGCRPDVTKVLVYKKFINLPTESRTSKKHFRVIIFPYQASQPEFRRVFFNEKSELVASHSSIDNWKTEMKDRYERSDKDPLIIHALSRDYATEGKMLGHAYLKGFNETIVSLAGILSSRSYGPLVAFAYNLDSKFNYESMDDMSTNDFRYLVDFFHNSDWNPTIGQVDRYPKKAISGLFIPDSSIPDEAGDRKHAICQIVRTHEPVMSCTIAATLNFKQTCWNRICKPETSPIRQMCSSGSMRHAFLLGPLLLGLPWIGRNFMMYHHRCASKEQWDYCVQCVGTKMNPLYLLAYDEFMYRNQHSDQSQRGGKTKIMNQKKEHEDLDFSQAESPYHIAVHKQPVFAQNASQTFLYLRELFQNQEFRRLVHKYEVSSIFDKVLLPTRWVAADQSRFFSNADWEQPSLEGAPQYKRYEDFFYSAYHSFWKHLVPDAVFYLMVARPRLWGGGMLVLTSSPEYAYLLVLRAKPP</sequence>
<dbReference type="OrthoDB" id="437457at2759"/>
<keyword evidence="2" id="KW-1185">Reference proteome</keyword>
<dbReference type="EMBL" id="JAGPXF010000002">
    <property type="protein sequence ID" value="KAH7256116.1"/>
    <property type="molecule type" value="Genomic_DNA"/>
</dbReference>
<protein>
    <submittedName>
        <fullName evidence="1">Uncharacterized protein</fullName>
    </submittedName>
</protein>
<dbReference type="Proteomes" id="UP000813427">
    <property type="component" value="Unassembled WGS sequence"/>
</dbReference>
<evidence type="ECO:0000313" key="1">
    <source>
        <dbReference type="EMBL" id="KAH7256116.1"/>
    </source>
</evidence>
<comment type="caution">
    <text evidence="1">The sequence shown here is derived from an EMBL/GenBank/DDBJ whole genome shotgun (WGS) entry which is preliminary data.</text>
</comment>
<accession>A0A8K0WEX3</accession>
<name>A0A8K0WEX3_9HYPO</name>
<reference evidence="1" key="1">
    <citation type="journal article" date="2021" name="Nat. Commun.">
        <title>Genetic determinants of endophytism in the Arabidopsis root mycobiome.</title>
        <authorList>
            <person name="Mesny F."/>
            <person name="Miyauchi S."/>
            <person name="Thiergart T."/>
            <person name="Pickel B."/>
            <person name="Atanasova L."/>
            <person name="Karlsson M."/>
            <person name="Huettel B."/>
            <person name="Barry K.W."/>
            <person name="Haridas S."/>
            <person name="Chen C."/>
            <person name="Bauer D."/>
            <person name="Andreopoulos W."/>
            <person name="Pangilinan J."/>
            <person name="LaButti K."/>
            <person name="Riley R."/>
            <person name="Lipzen A."/>
            <person name="Clum A."/>
            <person name="Drula E."/>
            <person name="Henrissat B."/>
            <person name="Kohler A."/>
            <person name="Grigoriev I.V."/>
            <person name="Martin F.M."/>
            <person name="Hacquard S."/>
        </authorList>
    </citation>
    <scope>NUCLEOTIDE SEQUENCE</scope>
    <source>
        <strain evidence="1">MPI-SDFR-AT-0068</strain>
    </source>
</reference>
<organism evidence="1 2">
    <name type="scientific">Fusarium tricinctum</name>
    <dbReference type="NCBI Taxonomy" id="61284"/>
    <lineage>
        <taxon>Eukaryota</taxon>
        <taxon>Fungi</taxon>
        <taxon>Dikarya</taxon>
        <taxon>Ascomycota</taxon>
        <taxon>Pezizomycotina</taxon>
        <taxon>Sordariomycetes</taxon>
        <taxon>Hypocreomycetidae</taxon>
        <taxon>Hypocreales</taxon>
        <taxon>Nectriaceae</taxon>
        <taxon>Fusarium</taxon>
        <taxon>Fusarium tricinctum species complex</taxon>
    </lineage>
</organism>
<gene>
    <name evidence="1" type="ORF">BKA59DRAFT_450206</name>
</gene>
<proteinExistence type="predicted"/>
<evidence type="ECO:0000313" key="2">
    <source>
        <dbReference type="Proteomes" id="UP000813427"/>
    </source>
</evidence>
<dbReference type="AlphaFoldDB" id="A0A8K0WEX3"/>